<feature type="compositionally biased region" description="Basic and acidic residues" evidence="9">
    <location>
        <begin position="30"/>
        <end position="46"/>
    </location>
</feature>
<keyword evidence="6 8" id="KW-0539">Nucleus</keyword>
<feature type="compositionally biased region" description="Polar residues" evidence="9">
    <location>
        <begin position="16"/>
        <end position="29"/>
    </location>
</feature>
<reference evidence="11" key="1">
    <citation type="journal article" date="2020" name="Fungal Divers.">
        <title>Resolving the Mortierellaceae phylogeny through synthesis of multi-gene phylogenetics and phylogenomics.</title>
        <authorList>
            <person name="Vandepol N."/>
            <person name="Liber J."/>
            <person name="Desiro A."/>
            <person name="Na H."/>
            <person name="Kennedy M."/>
            <person name="Barry K."/>
            <person name="Grigoriev I.V."/>
            <person name="Miller A.N."/>
            <person name="O'Donnell K."/>
            <person name="Stajich J.E."/>
            <person name="Bonito G."/>
        </authorList>
    </citation>
    <scope>NUCLEOTIDE SEQUENCE</scope>
    <source>
        <strain evidence="11">REB-010B</strain>
    </source>
</reference>
<dbReference type="GO" id="GO:0140818">
    <property type="term" value="F:mRNA 5'-triphosphate monophosphatase activity"/>
    <property type="evidence" value="ECO:0007669"/>
    <property type="project" value="UniProtKB-EC"/>
</dbReference>
<feature type="compositionally biased region" description="Basic and acidic residues" evidence="9">
    <location>
        <begin position="1"/>
        <end position="13"/>
    </location>
</feature>
<evidence type="ECO:0000256" key="8">
    <source>
        <dbReference type="RuleBase" id="RU367053"/>
    </source>
</evidence>
<dbReference type="PANTHER" id="PTHR28118:SF1">
    <property type="entry name" value="POLYNUCLEOTIDE 5'-TRIPHOSPHATASE CTL1-RELATED"/>
    <property type="match status" value="1"/>
</dbReference>
<evidence type="ECO:0000256" key="1">
    <source>
        <dbReference type="ARBA" id="ARBA00001946"/>
    </source>
</evidence>
<dbReference type="InterPro" id="IPR037009">
    <property type="entry name" value="mRNA_triPase_Cet1_sf"/>
</dbReference>
<dbReference type="PANTHER" id="PTHR28118">
    <property type="entry name" value="POLYNUCLEOTIDE 5'-TRIPHOSPHATASE-RELATED"/>
    <property type="match status" value="1"/>
</dbReference>
<dbReference type="GO" id="GO:0006370">
    <property type="term" value="P:7-methylguanosine mRNA capping"/>
    <property type="evidence" value="ECO:0007669"/>
    <property type="project" value="UniProtKB-UniRule"/>
</dbReference>
<dbReference type="EMBL" id="JAAAIP010000284">
    <property type="protein sequence ID" value="KAG0320411.1"/>
    <property type="molecule type" value="Genomic_DNA"/>
</dbReference>
<evidence type="ECO:0000256" key="2">
    <source>
        <dbReference type="ARBA" id="ARBA00004123"/>
    </source>
</evidence>
<feature type="compositionally biased region" description="Low complexity" evidence="9">
    <location>
        <begin position="88"/>
        <end position="97"/>
    </location>
</feature>
<dbReference type="InterPro" id="IPR033469">
    <property type="entry name" value="CYTH-like_dom_sf"/>
</dbReference>
<dbReference type="InterPro" id="IPR004206">
    <property type="entry name" value="mRNA_triPase_Cet1"/>
</dbReference>
<feature type="compositionally biased region" description="Low complexity" evidence="9">
    <location>
        <begin position="47"/>
        <end position="66"/>
    </location>
</feature>
<organism evidence="11 12">
    <name type="scientific">Dissophora globulifera</name>
    <dbReference type="NCBI Taxonomy" id="979702"/>
    <lineage>
        <taxon>Eukaryota</taxon>
        <taxon>Fungi</taxon>
        <taxon>Fungi incertae sedis</taxon>
        <taxon>Mucoromycota</taxon>
        <taxon>Mortierellomycotina</taxon>
        <taxon>Mortierellomycetes</taxon>
        <taxon>Mortierellales</taxon>
        <taxon>Mortierellaceae</taxon>
        <taxon>Dissophora</taxon>
    </lineage>
</organism>
<keyword evidence="12" id="KW-1185">Reference proteome</keyword>
<dbReference type="GO" id="GO:0004651">
    <property type="term" value="F:polynucleotide 5'-phosphatase activity"/>
    <property type="evidence" value="ECO:0007669"/>
    <property type="project" value="UniProtKB-UniRule"/>
</dbReference>
<proteinExistence type="inferred from homology"/>
<dbReference type="AlphaFoldDB" id="A0A9P6UUP2"/>
<dbReference type="Proteomes" id="UP000738325">
    <property type="component" value="Unassembled WGS sequence"/>
</dbReference>
<feature type="domain" description="mRNA triphosphatase Cet1-like" evidence="10">
    <location>
        <begin position="111"/>
        <end position="307"/>
    </location>
</feature>
<comment type="subunit">
    <text evidence="8">Heterodimer. The mRNA-capping enzyme is composed of two separate chains alpha and beta, respectively a mRNA guanylyltransferase and an mRNA 5'-triphosphate monophosphatase.</text>
</comment>
<evidence type="ECO:0000256" key="5">
    <source>
        <dbReference type="ARBA" id="ARBA00022801"/>
    </source>
</evidence>
<dbReference type="InterPro" id="IPR040343">
    <property type="entry name" value="Cet1/Ctl1"/>
</dbReference>
<dbReference type="OrthoDB" id="272147at2759"/>
<keyword evidence="5 8" id="KW-0378">Hydrolase</keyword>
<dbReference type="SUPFAM" id="SSF55154">
    <property type="entry name" value="CYTH-like phosphatases"/>
    <property type="match status" value="1"/>
</dbReference>
<comment type="function">
    <text evidence="8">First step of mRNA capping. Converts the 5'-triphosphate end of a nascent mRNA chain into a diphosphate end.</text>
</comment>
<sequence>MSDKEATMKRSLEQDVASNSSPADGTSENADSRVVKKSRAQDESEKLASTSTPLPAAASATSAGAPFQQNQPLQLKEQRPPTADHQPRPQQQHQQRPPKMDHAFFGTDVIDDVVRTIGEFLFEHCHHPNVEIEAKLGVLIDKKTGRRIDLPVRNEVVLAPQGRPTWYQFSSDMTVDQHAHFNKTLNWRLEQTRKTEPKERQIRYQHTYEIDQFFGGSGNSGGKVRVTRDQNTKEVIPNGIVKKERIADLDIFSPRNAFDFRVSVNIETPIPAPAQGSAPLFERQKNRVSYRHNNFKIDLTQVKQSNTPNAGGGGRNNFSQMNPALLNNNPSTLDLTHELEIEFVHPEELVRERDVRISGGGRQPDRFMDIVSQFVNNVRGMVVRGNIQQQHQQQQQQQQRP</sequence>
<dbReference type="Gene3D" id="3.20.100.10">
    <property type="entry name" value="mRNA triphosphatase Cet1-like"/>
    <property type="match status" value="1"/>
</dbReference>
<dbReference type="GO" id="GO:0031533">
    <property type="term" value="C:mRNA capping enzyme complex"/>
    <property type="evidence" value="ECO:0007669"/>
    <property type="project" value="UniProtKB-UniRule"/>
</dbReference>
<evidence type="ECO:0000256" key="7">
    <source>
        <dbReference type="ARBA" id="ARBA00047740"/>
    </source>
</evidence>
<comment type="subcellular location">
    <subcellularLocation>
        <location evidence="2 8">Nucleus</location>
    </subcellularLocation>
</comment>
<dbReference type="EC" id="3.6.1.74" evidence="8"/>
<comment type="caution">
    <text evidence="11">The sequence shown here is derived from an EMBL/GenBank/DDBJ whole genome shotgun (WGS) entry which is preliminary data.</text>
</comment>
<accession>A0A9P6UUP2</accession>
<protein>
    <recommendedName>
        <fullName evidence="8">mRNA-capping enzyme subunit beta</fullName>
        <ecNumber evidence="8">3.6.1.74</ecNumber>
    </recommendedName>
    <alternativeName>
        <fullName evidence="8">mRNA 5'-phosphatase</fullName>
    </alternativeName>
    <alternativeName>
        <fullName evidence="8">mRNA 5'-triphosphate monophosphatase</fullName>
    </alternativeName>
</protein>
<evidence type="ECO:0000313" key="11">
    <source>
        <dbReference type="EMBL" id="KAG0320411.1"/>
    </source>
</evidence>
<feature type="region of interest" description="Disordered" evidence="9">
    <location>
        <begin position="1"/>
        <end position="102"/>
    </location>
</feature>
<evidence type="ECO:0000256" key="4">
    <source>
        <dbReference type="ARBA" id="ARBA00022664"/>
    </source>
</evidence>
<comment type="cofactor">
    <cofactor evidence="1 8">
        <name>Mg(2+)</name>
        <dbReference type="ChEBI" id="CHEBI:18420"/>
    </cofactor>
</comment>
<comment type="catalytic activity">
    <reaction evidence="7">
        <text>a 5'-end triphospho-ribonucleoside in mRNA + H2O = a 5'-end diphospho-ribonucleoside in mRNA + phosphate + H(+)</text>
        <dbReference type="Rhea" id="RHEA:67004"/>
        <dbReference type="Rhea" id="RHEA-COMP:17164"/>
        <dbReference type="Rhea" id="RHEA-COMP:17165"/>
        <dbReference type="ChEBI" id="CHEBI:15377"/>
        <dbReference type="ChEBI" id="CHEBI:15378"/>
        <dbReference type="ChEBI" id="CHEBI:43474"/>
        <dbReference type="ChEBI" id="CHEBI:167616"/>
        <dbReference type="ChEBI" id="CHEBI:167618"/>
        <dbReference type="EC" id="3.6.1.74"/>
    </reaction>
    <physiologicalReaction direction="left-to-right" evidence="7">
        <dbReference type="Rhea" id="RHEA:67005"/>
    </physiologicalReaction>
</comment>
<keyword evidence="8" id="KW-0506">mRNA capping</keyword>
<feature type="region of interest" description="Disordered" evidence="9">
    <location>
        <begin position="303"/>
        <end position="324"/>
    </location>
</feature>
<evidence type="ECO:0000256" key="6">
    <source>
        <dbReference type="ARBA" id="ARBA00023242"/>
    </source>
</evidence>
<dbReference type="Pfam" id="PF02940">
    <property type="entry name" value="mRNA_triPase"/>
    <property type="match status" value="1"/>
</dbReference>
<dbReference type="CDD" id="cd07470">
    <property type="entry name" value="CYTH-like_mRNA_RTPase"/>
    <property type="match status" value="1"/>
</dbReference>
<keyword evidence="4 8" id="KW-0507">mRNA processing</keyword>
<evidence type="ECO:0000313" key="12">
    <source>
        <dbReference type="Proteomes" id="UP000738325"/>
    </source>
</evidence>
<name>A0A9P6UUP2_9FUNG</name>
<comment type="similarity">
    <text evidence="3 8">Belongs to the fungal TPase family.</text>
</comment>
<gene>
    <name evidence="11" type="primary">CET1</name>
    <name evidence="11" type="ORF">BGZ99_004527</name>
</gene>
<evidence type="ECO:0000256" key="9">
    <source>
        <dbReference type="SAM" id="MobiDB-lite"/>
    </source>
</evidence>
<evidence type="ECO:0000256" key="3">
    <source>
        <dbReference type="ARBA" id="ARBA00006345"/>
    </source>
</evidence>
<evidence type="ECO:0000259" key="10">
    <source>
        <dbReference type="Pfam" id="PF02940"/>
    </source>
</evidence>